<comment type="caution">
    <text evidence="12">The sequence shown here is derived from an EMBL/GenBank/DDBJ whole genome shotgun (WGS) entry which is preliminary data.</text>
</comment>
<protein>
    <recommendedName>
        <fullName evidence="1">non-specific serine/threonine protein kinase</fullName>
        <ecNumber evidence="1">2.7.11.1</ecNumber>
    </recommendedName>
</protein>
<keyword evidence="5" id="KW-1015">Disulfide bond</keyword>
<dbReference type="GO" id="GO:0005524">
    <property type="term" value="F:ATP binding"/>
    <property type="evidence" value="ECO:0007669"/>
    <property type="project" value="UniProtKB-UniRule"/>
</dbReference>
<organism evidence="12 13">
    <name type="scientific">Cinchona calisaya</name>
    <dbReference type="NCBI Taxonomy" id="153742"/>
    <lineage>
        <taxon>Eukaryota</taxon>
        <taxon>Viridiplantae</taxon>
        <taxon>Streptophyta</taxon>
        <taxon>Embryophyta</taxon>
        <taxon>Tracheophyta</taxon>
        <taxon>Spermatophyta</taxon>
        <taxon>Magnoliopsida</taxon>
        <taxon>eudicotyledons</taxon>
        <taxon>Gunneridae</taxon>
        <taxon>Pentapetalae</taxon>
        <taxon>asterids</taxon>
        <taxon>lamiids</taxon>
        <taxon>Gentianales</taxon>
        <taxon>Rubiaceae</taxon>
        <taxon>Cinchonoideae</taxon>
        <taxon>Cinchoneae</taxon>
        <taxon>Cinchona</taxon>
    </lineage>
</organism>
<dbReference type="InterPro" id="IPR017441">
    <property type="entry name" value="Protein_kinase_ATP_BS"/>
</dbReference>
<proteinExistence type="predicted"/>
<evidence type="ECO:0000313" key="12">
    <source>
        <dbReference type="EMBL" id="KAL3523576.1"/>
    </source>
</evidence>
<evidence type="ECO:0000256" key="10">
    <source>
        <dbReference type="SAM" id="MobiDB-lite"/>
    </source>
</evidence>
<evidence type="ECO:0000256" key="1">
    <source>
        <dbReference type="ARBA" id="ARBA00012513"/>
    </source>
</evidence>
<dbReference type="Gene3D" id="3.30.200.20">
    <property type="entry name" value="Phosphorylase Kinase, domain 1"/>
    <property type="match status" value="1"/>
</dbReference>
<dbReference type="EC" id="2.7.11.1" evidence="1"/>
<dbReference type="SUPFAM" id="SSF56112">
    <property type="entry name" value="Protein kinase-like (PK-like)"/>
    <property type="match status" value="1"/>
</dbReference>
<evidence type="ECO:0000256" key="8">
    <source>
        <dbReference type="ARBA" id="ARBA00048679"/>
    </source>
</evidence>
<dbReference type="AlphaFoldDB" id="A0ABD2ZVS7"/>
<evidence type="ECO:0000256" key="5">
    <source>
        <dbReference type="ARBA" id="ARBA00023157"/>
    </source>
</evidence>
<dbReference type="EMBL" id="JBJUIK010000007">
    <property type="protein sequence ID" value="KAL3523576.1"/>
    <property type="molecule type" value="Genomic_DNA"/>
</dbReference>
<dbReference type="GO" id="GO:0004674">
    <property type="term" value="F:protein serine/threonine kinase activity"/>
    <property type="evidence" value="ECO:0007669"/>
    <property type="project" value="UniProtKB-EC"/>
</dbReference>
<accession>A0ABD2ZVS7</accession>
<keyword evidence="3 9" id="KW-0547">Nucleotide-binding</keyword>
<evidence type="ECO:0000256" key="3">
    <source>
        <dbReference type="ARBA" id="ARBA00022741"/>
    </source>
</evidence>
<evidence type="ECO:0000256" key="7">
    <source>
        <dbReference type="ARBA" id="ARBA00047899"/>
    </source>
</evidence>
<keyword evidence="6" id="KW-0325">Glycoprotein</keyword>
<dbReference type="InterPro" id="IPR011009">
    <property type="entry name" value="Kinase-like_dom_sf"/>
</dbReference>
<evidence type="ECO:0000259" key="11">
    <source>
        <dbReference type="PROSITE" id="PS50011"/>
    </source>
</evidence>
<keyword evidence="13" id="KW-1185">Reference proteome</keyword>
<evidence type="ECO:0000256" key="4">
    <source>
        <dbReference type="ARBA" id="ARBA00022840"/>
    </source>
</evidence>
<dbReference type="InterPro" id="IPR000719">
    <property type="entry name" value="Prot_kinase_dom"/>
</dbReference>
<feature type="domain" description="Protein kinase" evidence="11">
    <location>
        <begin position="140"/>
        <end position="414"/>
    </location>
</feature>
<dbReference type="Pfam" id="PF07714">
    <property type="entry name" value="PK_Tyr_Ser-Thr"/>
    <property type="match status" value="1"/>
</dbReference>
<comment type="catalytic activity">
    <reaction evidence="8">
        <text>L-seryl-[protein] + ATP = O-phospho-L-seryl-[protein] + ADP + H(+)</text>
        <dbReference type="Rhea" id="RHEA:17989"/>
        <dbReference type="Rhea" id="RHEA-COMP:9863"/>
        <dbReference type="Rhea" id="RHEA-COMP:11604"/>
        <dbReference type="ChEBI" id="CHEBI:15378"/>
        <dbReference type="ChEBI" id="CHEBI:29999"/>
        <dbReference type="ChEBI" id="CHEBI:30616"/>
        <dbReference type="ChEBI" id="CHEBI:83421"/>
        <dbReference type="ChEBI" id="CHEBI:456216"/>
        <dbReference type="EC" id="2.7.11.1"/>
    </reaction>
</comment>
<comment type="catalytic activity">
    <reaction evidence="7">
        <text>L-threonyl-[protein] + ATP = O-phospho-L-threonyl-[protein] + ADP + H(+)</text>
        <dbReference type="Rhea" id="RHEA:46608"/>
        <dbReference type="Rhea" id="RHEA-COMP:11060"/>
        <dbReference type="Rhea" id="RHEA-COMP:11605"/>
        <dbReference type="ChEBI" id="CHEBI:15378"/>
        <dbReference type="ChEBI" id="CHEBI:30013"/>
        <dbReference type="ChEBI" id="CHEBI:30616"/>
        <dbReference type="ChEBI" id="CHEBI:61977"/>
        <dbReference type="ChEBI" id="CHEBI:456216"/>
        <dbReference type="EC" id="2.7.11.1"/>
    </reaction>
</comment>
<evidence type="ECO:0000313" key="13">
    <source>
        <dbReference type="Proteomes" id="UP001630127"/>
    </source>
</evidence>
<keyword evidence="4 9" id="KW-0067">ATP-binding</keyword>
<dbReference type="PROSITE" id="PS00107">
    <property type="entry name" value="PROTEIN_KINASE_ATP"/>
    <property type="match status" value="1"/>
</dbReference>
<keyword evidence="2" id="KW-0732">Signal</keyword>
<feature type="compositionally biased region" description="Polar residues" evidence="10">
    <location>
        <begin position="61"/>
        <end position="80"/>
    </location>
</feature>
<dbReference type="FunFam" id="1.10.510.10:FF:000060">
    <property type="entry name" value="G-type lectin S-receptor-like serine/threonine-protein kinase"/>
    <property type="match status" value="1"/>
</dbReference>
<feature type="binding site" evidence="9">
    <location>
        <position position="168"/>
    </location>
    <ligand>
        <name>ATP</name>
        <dbReference type="ChEBI" id="CHEBI:30616"/>
    </ligand>
</feature>
<evidence type="ECO:0000256" key="6">
    <source>
        <dbReference type="ARBA" id="ARBA00023180"/>
    </source>
</evidence>
<evidence type="ECO:0000256" key="2">
    <source>
        <dbReference type="ARBA" id="ARBA00022729"/>
    </source>
</evidence>
<dbReference type="CDD" id="cd14066">
    <property type="entry name" value="STKc_IRAK"/>
    <property type="match status" value="1"/>
</dbReference>
<reference evidence="12 13" key="1">
    <citation type="submission" date="2024-11" db="EMBL/GenBank/DDBJ databases">
        <title>A near-complete genome assembly of Cinchona calisaya.</title>
        <authorList>
            <person name="Lian D.C."/>
            <person name="Zhao X.W."/>
            <person name="Wei L."/>
        </authorList>
    </citation>
    <scope>NUCLEOTIDE SEQUENCE [LARGE SCALE GENOMIC DNA]</scope>
    <source>
        <tissue evidence="12">Nenye</tissue>
    </source>
</reference>
<dbReference type="PANTHER" id="PTHR27006:SF606">
    <property type="entry name" value="INTERLEUKIN-1 RECEPTOR-ASSOCIATED KINASE 4"/>
    <property type="match status" value="1"/>
</dbReference>
<dbReference type="FunFam" id="3.30.200.20:FF:000162">
    <property type="entry name" value="Adenine nucleotide alpha hydrolase-like domain kinase"/>
    <property type="match status" value="1"/>
</dbReference>
<dbReference type="InterPro" id="IPR001245">
    <property type="entry name" value="Ser-Thr/Tyr_kinase_cat_dom"/>
</dbReference>
<evidence type="ECO:0000256" key="9">
    <source>
        <dbReference type="PROSITE-ProRule" id="PRU10141"/>
    </source>
</evidence>
<dbReference type="Proteomes" id="UP001630127">
    <property type="component" value="Unassembled WGS sequence"/>
</dbReference>
<dbReference type="PROSITE" id="PS50011">
    <property type="entry name" value="PROTEIN_KINASE_DOM"/>
    <property type="match status" value="1"/>
</dbReference>
<gene>
    <name evidence="12" type="ORF">ACH5RR_016410</name>
</gene>
<sequence length="458" mass="51639">MAQVVASLEQALELQERPMASASRNGTVVGLEEVPIIGEKAIQSQEEVPIFGENVIPSPMHGSTSQLTQNPYSPTRGNDLQLRQTDNTRVSKLSWNWLWKAVRNRGKKQKADAAILKSKRQELPVHVYSYNTLAIATNNFQSDNKIGMGGFGHVYKGILFNGQEIAVKRYLNSFRNGINEFINEFEVHSRLQHRNIVKLLGCCAEREEYLLVYEYMQNGSLDSYLFDPTKGYLLDWDRRAIIIQGIGRGLLYLHQDSSLKIIHRDPKASNILLDMELNPKISDFCLARVSDVSQDEAVSSRVAGTIGYIDPEYCMTGRVSEKSDVYSYGVLLLEIVSGKKNRVFVDDEKITLIEYAWKLWNENEILDLVDPKLGSSCNEMQIQRHVHVALLCVQASAIDRPNMSTVLSMLNSEVADLPRPKCDVSSYSGRFDSSESECSREIGQHSVSDAYPTDWVAF</sequence>
<dbReference type="Gene3D" id="1.10.510.10">
    <property type="entry name" value="Transferase(Phosphotransferase) domain 1"/>
    <property type="match status" value="1"/>
</dbReference>
<name>A0ABD2ZVS7_9GENT</name>
<feature type="region of interest" description="Disordered" evidence="10">
    <location>
        <begin position="59"/>
        <end position="80"/>
    </location>
</feature>
<dbReference type="PANTHER" id="PTHR27006">
    <property type="entry name" value="PROMASTIGOTE SURFACE ANTIGEN PROTEIN PSA"/>
    <property type="match status" value="1"/>
</dbReference>